<feature type="compositionally biased region" description="Basic residues" evidence="1">
    <location>
        <begin position="307"/>
        <end position="332"/>
    </location>
</feature>
<proteinExistence type="predicted"/>
<feature type="compositionally biased region" description="Basic and acidic residues" evidence="1">
    <location>
        <begin position="1"/>
        <end position="12"/>
    </location>
</feature>
<name>A0A6C0BX22_9ZZZZ</name>
<feature type="region of interest" description="Disordered" evidence="1">
    <location>
        <begin position="193"/>
        <end position="232"/>
    </location>
</feature>
<evidence type="ECO:0000313" key="2">
    <source>
        <dbReference type="EMBL" id="QHS96650.1"/>
    </source>
</evidence>
<dbReference type="AlphaFoldDB" id="A0A6C0BX22"/>
<feature type="region of interest" description="Disordered" evidence="1">
    <location>
        <begin position="266"/>
        <end position="332"/>
    </location>
</feature>
<evidence type="ECO:0000256" key="1">
    <source>
        <dbReference type="SAM" id="MobiDB-lite"/>
    </source>
</evidence>
<feature type="compositionally biased region" description="Basic residues" evidence="1">
    <location>
        <begin position="201"/>
        <end position="223"/>
    </location>
</feature>
<reference evidence="2" key="1">
    <citation type="journal article" date="2020" name="Nature">
        <title>Giant virus diversity and host interactions through global metagenomics.</title>
        <authorList>
            <person name="Schulz F."/>
            <person name="Roux S."/>
            <person name="Paez-Espino D."/>
            <person name="Jungbluth S."/>
            <person name="Walsh D.A."/>
            <person name="Denef V.J."/>
            <person name="McMahon K.D."/>
            <person name="Konstantinidis K.T."/>
            <person name="Eloe-Fadrosh E.A."/>
            <person name="Kyrpides N.C."/>
            <person name="Woyke T."/>
        </authorList>
    </citation>
    <scope>NUCLEOTIDE SEQUENCE</scope>
    <source>
        <strain evidence="2">GVMAG-M-3300020166-18</strain>
    </source>
</reference>
<organism evidence="2">
    <name type="scientific">viral metagenome</name>
    <dbReference type="NCBI Taxonomy" id="1070528"/>
    <lineage>
        <taxon>unclassified sequences</taxon>
        <taxon>metagenomes</taxon>
        <taxon>organismal metagenomes</taxon>
    </lineage>
</organism>
<feature type="compositionally biased region" description="Basic and acidic residues" evidence="1">
    <location>
        <begin position="266"/>
        <end position="282"/>
    </location>
</feature>
<dbReference type="EMBL" id="MN739272">
    <property type="protein sequence ID" value="QHS96650.1"/>
    <property type="molecule type" value="Genomic_DNA"/>
</dbReference>
<sequence length="332" mass="39244">MKHIEHEHDDPMKTPPRKKQKVGDNIHAVSYSSGVDITDQREIMSPMKDWNMFYDDREDEILYQTWTGDEMTIKDKIHNEIEMFVRGNDDLDRFWTIIGDIETVHKENIDNYKQHQKNKSTITDFTKDDLYGIFNDYFTDDMDTAMEDSKKTVTENQSISETERNQTLRDAERYVLVRDAVNERIKQYNIQQKGETLGGKKTNRKTNRKTKRKTNRKTKKRKGGMPTKKITAQKYHDISQKTIDTYPNLSAAFYDRSLDKMEAATDRIDDQLSRPHGAERRAISPMPDDVVRRTISPIPPSFETKKGGKRKTKKRRTRSKRHSKRKRKHQRK</sequence>
<feature type="region of interest" description="Disordered" evidence="1">
    <location>
        <begin position="1"/>
        <end position="24"/>
    </location>
</feature>
<accession>A0A6C0BX22</accession>
<protein>
    <submittedName>
        <fullName evidence="2">Uncharacterized protein</fullName>
    </submittedName>
</protein>